<dbReference type="EMBL" id="CAJVQB010003224">
    <property type="protein sequence ID" value="CAG8601590.1"/>
    <property type="molecule type" value="Genomic_DNA"/>
</dbReference>
<accession>A0ABN7UKJ1</accession>
<sequence>MKTNSINSSNSKLGRPPTEFYSHNKLTTLHTHLANSYKKVSKKWQHHFNYTLVNNLEDIPTDEPIYSVPNTTSSLAK</sequence>
<evidence type="ECO:0000256" key="1">
    <source>
        <dbReference type="SAM" id="MobiDB-lite"/>
    </source>
</evidence>
<dbReference type="Proteomes" id="UP000789901">
    <property type="component" value="Unassembled WGS sequence"/>
</dbReference>
<feature type="compositionally biased region" description="Polar residues" evidence="1">
    <location>
        <begin position="1"/>
        <end position="12"/>
    </location>
</feature>
<proteinExistence type="predicted"/>
<reference evidence="2 3" key="1">
    <citation type="submission" date="2021-06" db="EMBL/GenBank/DDBJ databases">
        <authorList>
            <person name="Kallberg Y."/>
            <person name="Tangrot J."/>
            <person name="Rosling A."/>
        </authorList>
    </citation>
    <scope>NUCLEOTIDE SEQUENCE [LARGE SCALE GENOMIC DNA]</scope>
    <source>
        <strain evidence="2 3">120-4 pot B 10/14</strain>
    </source>
</reference>
<evidence type="ECO:0000313" key="3">
    <source>
        <dbReference type="Proteomes" id="UP000789901"/>
    </source>
</evidence>
<comment type="caution">
    <text evidence="2">The sequence shown here is derived from an EMBL/GenBank/DDBJ whole genome shotgun (WGS) entry which is preliminary data.</text>
</comment>
<organism evidence="2 3">
    <name type="scientific">Gigaspora margarita</name>
    <dbReference type="NCBI Taxonomy" id="4874"/>
    <lineage>
        <taxon>Eukaryota</taxon>
        <taxon>Fungi</taxon>
        <taxon>Fungi incertae sedis</taxon>
        <taxon>Mucoromycota</taxon>
        <taxon>Glomeromycotina</taxon>
        <taxon>Glomeromycetes</taxon>
        <taxon>Diversisporales</taxon>
        <taxon>Gigasporaceae</taxon>
        <taxon>Gigaspora</taxon>
    </lineage>
</organism>
<gene>
    <name evidence="2" type="ORF">GMARGA_LOCUS6913</name>
</gene>
<name>A0ABN7UKJ1_GIGMA</name>
<feature type="region of interest" description="Disordered" evidence="1">
    <location>
        <begin position="1"/>
        <end position="21"/>
    </location>
</feature>
<protein>
    <submittedName>
        <fullName evidence="2">29731_t:CDS:1</fullName>
    </submittedName>
</protein>
<evidence type="ECO:0000313" key="2">
    <source>
        <dbReference type="EMBL" id="CAG8601590.1"/>
    </source>
</evidence>
<keyword evidence="3" id="KW-1185">Reference proteome</keyword>